<dbReference type="PROSITE" id="PS51419">
    <property type="entry name" value="RAB"/>
    <property type="match status" value="1"/>
</dbReference>
<reference evidence="3" key="1">
    <citation type="submission" date="2025-08" db="UniProtKB">
        <authorList>
            <consortium name="Ensembl"/>
        </authorList>
    </citation>
    <scope>IDENTIFICATION</scope>
</reference>
<dbReference type="SMART" id="SM00174">
    <property type="entry name" value="RHO"/>
    <property type="match status" value="1"/>
</dbReference>
<dbReference type="AlphaFoldDB" id="A0A8B9Z3R3"/>
<name>A0A8B9Z3R3_9AVES</name>
<dbReference type="SMART" id="SM00175">
    <property type="entry name" value="RAB"/>
    <property type="match status" value="1"/>
</dbReference>
<keyword evidence="2" id="KW-0342">GTP-binding</keyword>
<sequence length="242" mass="27005">MQKLHLFPLCEGIHVRAQGQKPLTSTPKQRDQILCKPNSAEPNGVWSLVKSLGQHPLSLTEQFASYFLLTSLLLLLSAGSAYYDNVRPLAYPDSDAVLICFDISRPETLDSVLKKWQGETQEFCPNAKIVLVGCKLDMRTDLNTLRELSKQRLIPVTHEQGSALARQIGAVAYAECSSKVSENSVRDVFHVTTLASVNRVHKNLKRSNSKRGLKRASQMPGRTDLLNDTEIRKDRAKSCSIM</sequence>
<dbReference type="Ensembl" id="ENSBJAT00000003514.1">
    <property type="protein sequence ID" value="ENSBJAP00000003431.1"/>
    <property type="gene ID" value="ENSBJAG00000002488.1"/>
</dbReference>
<protein>
    <submittedName>
        <fullName evidence="3">Rho family GTPase 2</fullName>
    </submittedName>
</protein>
<evidence type="ECO:0000313" key="4">
    <source>
        <dbReference type="Proteomes" id="UP000694555"/>
    </source>
</evidence>
<keyword evidence="1" id="KW-0547">Nucleotide-binding</keyword>
<dbReference type="GO" id="GO:0007264">
    <property type="term" value="P:small GTPase-mediated signal transduction"/>
    <property type="evidence" value="ECO:0007669"/>
    <property type="project" value="InterPro"/>
</dbReference>
<dbReference type="Pfam" id="PF00071">
    <property type="entry name" value="Ras"/>
    <property type="match status" value="1"/>
</dbReference>
<dbReference type="GO" id="GO:0003924">
    <property type="term" value="F:GTPase activity"/>
    <property type="evidence" value="ECO:0007669"/>
    <property type="project" value="InterPro"/>
</dbReference>
<dbReference type="Proteomes" id="UP000694555">
    <property type="component" value="Unplaced"/>
</dbReference>
<proteinExistence type="predicted"/>
<dbReference type="PANTHER" id="PTHR24072">
    <property type="entry name" value="RHO FAMILY GTPASE"/>
    <property type="match status" value="1"/>
</dbReference>
<dbReference type="PROSITE" id="PS51420">
    <property type="entry name" value="RHO"/>
    <property type="match status" value="1"/>
</dbReference>
<dbReference type="InterPro" id="IPR027417">
    <property type="entry name" value="P-loop_NTPase"/>
</dbReference>
<organism evidence="3 4">
    <name type="scientific">Buteo japonicus</name>
    <dbReference type="NCBI Taxonomy" id="224669"/>
    <lineage>
        <taxon>Eukaryota</taxon>
        <taxon>Metazoa</taxon>
        <taxon>Chordata</taxon>
        <taxon>Craniata</taxon>
        <taxon>Vertebrata</taxon>
        <taxon>Euteleostomi</taxon>
        <taxon>Archelosauria</taxon>
        <taxon>Archosauria</taxon>
        <taxon>Dinosauria</taxon>
        <taxon>Saurischia</taxon>
        <taxon>Theropoda</taxon>
        <taxon>Coelurosauria</taxon>
        <taxon>Aves</taxon>
        <taxon>Neognathae</taxon>
        <taxon>Neoaves</taxon>
        <taxon>Telluraves</taxon>
        <taxon>Accipitrimorphae</taxon>
        <taxon>Accipitriformes</taxon>
        <taxon>Accipitridae</taxon>
        <taxon>Accipitrinae</taxon>
        <taxon>Buteo</taxon>
    </lineage>
</organism>
<keyword evidence="4" id="KW-1185">Reference proteome</keyword>
<dbReference type="Gene3D" id="3.40.50.300">
    <property type="entry name" value="P-loop containing nucleotide triphosphate hydrolases"/>
    <property type="match status" value="1"/>
</dbReference>
<evidence type="ECO:0000256" key="2">
    <source>
        <dbReference type="ARBA" id="ARBA00023134"/>
    </source>
</evidence>
<dbReference type="GO" id="GO:0005525">
    <property type="term" value="F:GTP binding"/>
    <property type="evidence" value="ECO:0007669"/>
    <property type="project" value="UniProtKB-KW"/>
</dbReference>
<dbReference type="SUPFAM" id="SSF52540">
    <property type="entry name" value="P-loop containing nucleoside triphosphate hydrolases"/>
    <property type="match status" value="1"/>
</dbReference>
<evidence type="ECO:0000313" key="3">
    <source>
        <dbReference type="Ensembl" id="ENSBJAP00000003431.1"/>
    </source>
</evidence>
<dbReference type="PROSITE" id="PS51421">
    <property type="entry name" value="RAS"/>
    <property type="match status" value="1"/>
</dbReference>
<dbReference type="InterPro" id="IPR001806">
    <property type="entry name" value="Small_GTPase"/>
</dbReference>
<accession>A0A8B9Z3R3</accession>
<reference evidence="3" key="2">
    <citation type="submission" date="2025-09" db="UniProtKB">
        <authorList>
            <consortium name="Ensembl"/>
        </authorList>
    </citation>
    <scope>IDENTIFICATION</scope>
</reference>
<evidence type="ECO:0000256" key="1">
    <source>
        <dbReference type="ARBA" id="ARBA00022741"/>
    </source>
</evidence>
<dbReference type="InterPro" id="IPR003578">
    <property type="entry name" value="Small_GTPase_Rho"/>
</dbReference>